<feature type="transmembrane region" description="Helical" evidence="6">
    <location>
        <begin position="73"/>
        <end position="95"/>
    </location>
</feature>
<evidence type="ECO:0000256" key="5">
    <source>
        <dbReference type="ARBA" id="ARBA00023136"/>
    </source>
</evidence>
<organism evidence="7 8">
    <name type="scientific">Lamprobacter modestohalophilus</name>
    <dbReference type="NCBI Taxonomy" id="1064514"/>
    <lineage>
        <taxon>Bacteria</taxon>
        <taxon>Pseudomonadati</taxon>
        <taxon>Pseudomonadota</taxon>
        <taxon>Gammaproteobacteria</taxon>
        <taxon>Chromatiales</taxon>
        <taxon>Chromatiaceae</taxon>
        <taxon>Lamprobacter</taxon>
    </lineage>
</organism>
<evidence type="ECO:0000313" key="7">
    <source>
        <dbReference type="EMBL" id="MBK1618233.1"/>
    </source>
</evidence>
<dbReference type="Proteomes" id="UP001138768">
    <property type="component" value="Unassembled WGS sequence"/>
</dbReference>
<evidence type="ECO:0008006" key="9">
    <source>
        <dbReference type="Google" id="ProtNLM"/>
    </source>
</evidence>
<evidence type="ECO:0000256" key="3">
    <source>
        <dbReference type="ARBA" id="ARBA00022692"/>
    </source>
</evidence>
<keyword evidence="4 6" id="KW-1133">Transmembrane helix</keyword>
<evidence type="ECO:0000256" key="1">
    <source>
        <dbReference type="ARBA" id="ARBA00004141"/>
    </source>
</evidence>
<dbReference type="PANTHER" id="PTHR43461">
    <property type="entry name" value="TRANSMEMBRANE PROTEIN 256"/>
    <property type="match status" value="1"/>
</dbReference>
<keyword evidence="3 6" id="KW-0812">Transmembrane</keyword>
<comment type="caution">
    <text evidence="7">The sequence shown here is derived from an EMBL/GenBank/DDBJ whole genome shotgun (WGS) entry which is preliminary data.</text>
</comment>
<dbReference type="AlphaFoldDB" id="A0A9X0W761"/>
<keyword evidence="8" id="KW-1185">Reference proteome</keyword>
<dbReference type="GO" id="GO:0005886">
    <property type="term" value="C:plasma membrane"/>
    <property type="evidence" value="ECO:0007669"/>
    <property type="project" value="TreeGrafter"/>
</dbReference>
<protein>
    <recommendedName>
        <fullName evidence="9">DUF423 domain-containing protein</fullName>
    </recommendedName>
</protein>
<dbReference type="RefSeq" id="WP_200241161.1">
    <property type="nucleotide sequence ID" value="NZ_JAXUFI010000030.1"/>
</dbReference>
<comment type="subcellular location">
    <subcellularLocation>
        <location evidence="1">Membrane</location>
        <topology evidence="1">Multi-pass membrane protein</topology>
    </subcellularLocation>
</comment>
<evidence type="ECO:0000256" key="4">
    <source>
        <dbReference type="ARBA" id="ARBA00022989"/>
    </source>
</evidence>
<gene>
    <name evidence="7" type="ORF">CKO42_07210</name>
</gene>
<evidence type="ECO:0000256" key="6">
    <source>
        <dbReference type="SAM" id="Phobius"/>
    </source>
</evidence>
<feature type="transmembrane region" description="Helical" evidence="6">
    <location>
        <begin position="42"/>
        <end position="61"/>
    </location>
</feature>
<dbReference type="EMBL" id="NRRY01000008">
    <property type="protein sequence ID" value="MBK1618233.1"/>
    <property type="molecule type" value="Genomic_DNA"/>
</dbReference>
<accession>A0A9X0W761</accession>
<reference evidence="7 8" key="1">
    <citation type="journal article" date="2020" name="Microorganisms">
        <title>Osmotic Adaptation and Compatible Solute Biosynthesis of Phototrophic Bacteria as Revealed from Genome Analyses.</title>
        <authorList>
            <person name="Imhoff J.F."/>
            <person name="Rahn T."/>
            <person name="Kunzel S."/>
            <person name="Keller A."/>
            <person name="Neulinger S.C."/>
        </authorList>
    </citation>
    <scope>NUCLEOTIDE SEQUENCE [LARGE SCALE GENOMIC DNA]</scope>
    <source>
        <strain evidence="7 8">DSM 25653</strain>
    </source>
</reference>
<comment type="similarity">
    <text evidence="2">Belongs to the UPF0382 family.</text>
</comment>
<dbReference type="PANTHER" id="PTHR43461:SF1">
    <property type="entry name" value="TRANSMEMBRANE PROTEIN 256"/>
    <property type="match status" value="1"/>
</dbReference>
<feature type="transmembrane region" description="Helical" evidence="6">
    <location>
        <begin position="101"/>
        <end position="125"/>
    </location>
</feature>
<sequence>MTRLLATIGALFGLGAVILGAFGAHALEGRVTPERAEVWTTAAHYLGWQGTALLALAALTWSANTPAAALRLLGIAGWLLVIGTLIFSGSLFVLVLSGIGVFGAITPIGGLLLVAGWGVAAAAALQLTPGN</sequence>
<name>A0A9X0W761_9GAMM</name>
<evidence type="ECO:0000313" key="8">
    <source>
        <dbReference type="Proteomes" id="UP001138768"/>
    </source>
</evidence>
<dbReference type="InterPro" id="IPR006696">
    <property type="entry name" value="DUF423"/>
</dbReference>
<proteinExistence type="inferred from homology"/>
<evidence type="ECO:0000256" key="2">
    <source>
        <dbReference type="ARBA" id="ARBA00009694"/>
    </source>
</evidence>
<keyword evidence="5 6" id="KW-0472">Membrane</keyword>
<dbReference type="Pfam" id="PF04241">
    <property type="entry name" value="DUF423"/>
    <property type="match status" value="1"/>
</dbReference>